<dbReference type="AlphaFoldDB" id="A0A6J4VA64"/>
<feature type="non-terminal residue" evidence="2">
    <location>
        <position position="249"/>
    </location>
</feature>
<feature type="compositionally biased region" description="Basic and acidic residues" evidence="1">
    <location>
        <begin position="27"/>
        <end position="39"/>
    </location>
</feature>
<feature type="compositionally biased region" description="Low complexity" evidence="1">
    <location>
        <begin position="137"/>
        <end position="149"/>
    </location>
</feature>
<evidence type="ECO:0000313" key="2">
    <source>
        <dbReference type="EMBL" id="CAA9570508.1"/>
    </source>
</evidence>
<feature type="compositionally biased region" description="Basic and acidic residues" evidence="1">
    <location>
        <begin position="100"/>
        <end position="114"/>
    </location>
</feature>
<feature type="compositionally biased region" description="Low complexity" evidence="1">
    <location>
        <begin position="206"/>
        <end position="216"/>
    </location>
</feature>
<sequence length="249" mass="27361">GFQGRHPEGHPEGARRAERRRRVRAAARRDLARRDRGRGDGPAGEAGRRTRRRSHPLKGSAADAPTRRPRGLRAQPVGTDRDALSRGLRGALHHARRAGGRRDPDHRAHAEVVRPRGAGRLHGADGALPASRRRGGLARAPPRVPPAAGRRLRPARRRGDRRPLRPFRALPPPVRRPQRPGRWARRAPRHPRRGGLRRPGAGGRPPRGALRANGGARLRRPGARTRPRPAAHRDRRGGPGRGSGARRGL</sequence>
<feature type="compositionally biased region" description="Gly residues" evidence="1">
    <location>
        <begin position="239"/>
        <end position="249"/>
    </location>
</feature>
<evidence type="ECO:0000256" key="1">
    <source>
        <dbReference type="SAM" id="MobiDB-lite"/>
    </source>
</evidence>
<proteinExistence type="predicted"/>
<accession>A0A6J4VA64</accession>
<organism evidence="2">
    <name type="scientific">uncultured Thermomicrobiales bacterium</name>
    <dbReference type="NCBI Taxonomy" id="1645740"/>
    <lineage>
        <taxon>Bacteria</taxon>
        <taxon>Pseudomonadati</taxon>
        <taxon>Thermomicrobiota</taxon>
        <taxon>Thermomicrobia</taxon>
        <taxon>Thermomicrobiales</taxon>
        <taxon>environmental samples</taxon>
    </lineage>
</organism>
<feature type="compositionally biased region" description="Basic residues" evidence="1">
    <location>
        <begin position="17"/>
        <end position="26"/>
    </location>
</feature>
<protein>
    <submittedName>
        <fullName evidence="2">Uncharacterized protein</fullName>
    </submittedName>
</protein>
<feature type="region of interest" description="Disordered" evidence="1">
    <location>
        <begin position="1"/>
        <end position="249"/>
    </location>
</feature>
<reference evidence="2" key="1">
    <citation type="submission" date="2020-02" db="EMBL/GenBank/DDBJ databases">
        <authorList>
            <person name="Meier V. D."/>
        </authorList>
    </citation>
    <scope>NUCLEOTIDE SEQUENCE</scope>
    <source>
        <strain evidence="2">AVDCRST_MAG88</strain>
    </source>
</reference>
<feature type="compositionally biased region" description="Basic residues" evidence="1">
    <location>
        <begin position="217"/>
        <end position="235"/>
    </location>
</feature>
<dbReference type="EMBL" id="CADCWM010000584">
    <property type="protein sequence ID" value="CAA9570508.1"/>
    <property type="molecule type" value="Genomic_DNA"/>
</dbReference>
<feature type="compositionally biased region" description="Basic residues" evidence="1">
    <location>
        <begin position="150"/>
        <end position="160"/>
    </location>
</feature>
<feature type="non-terminal residue" evidence="2">
    <location>
        <position position="1"/>
    </location>
</feature>
<gene>
    <name evidence="2" type="ORF">AVDCRST_MAG88-2285</name>
</gene>
<feature type="compositionally biased region" description="Basic residues" evidence="1">
    <location>
        <begin position="176"/>
        <end position="196"/>
    </location>
</feature>
<feature type="compositionally biased region" description="Basic and acidic residues" evidence="1">
    <location>
        <begin position="1"/>
        <end position="16"/>
    </location>
</feature>
<name>A0A6J4VA64_9BACT</name>